<organism evidence="1 2">
    <name type="scientific">Auriscalpium vulgare</name>
    <dbReference type="NCBI Taxonomy" id="40419"/>
    <lineage>
        <taxon>Eukaryota</taxon>
        <taxon>Fungi</taxon>
        <taxon>Dikarya</taxon>
        <taxon>Basidiomycota</taxon>
        <taxon>Agaricomycotina</taxon>
        <taxon>Agaricomycetes</taxon>
        <taxon>Russulales</taxon>
        <taxon>Auriscalpiaceae</taxon>
        <taxon>Auriscalpium</taxon>
    </lineage>
</organism>
<gene>
    <name evidence="1" type="ORF">FA95DRAFT_927151</name>
</gene>
<keyword evidence="2" id="KW-1185">Reference proteome</keyword>
<reference evidence="1" key="1">
    <citation type="submission" date="2021-02" db="EMBL/GenBank/DDBJ databases">
        <authorList>
            <consortium name="DOE Joint Genome Institute"/>
            <person name="Ahrendt S."/>
            <person name="Looney B.P."/>
            <person name="Miyauchi S."/>
            <person name="Morin E."/>
            <person name="Drula E."/>
            <person name="Courty P.E."/>
            <person name="Chicoki N."/>
            <person name="Fauchery L."/>
            <person name="Kohler A."/>
            <person name="Kuo A."/>
            <person name="Labutti K."/>
            <person name="Pangilinan J."/>
            <person name="Lipzen A."/>
            <person name="Riley R."/>
            <person name="Andreopoulos W."/>
            <person name="He G."/>
            <person name="Johnson J."/>
            <person name="Barry K.W."/>
            <person name="Grigoriev I.V."/>
            <person name="Nagy L."/>
            <person name="Hibbett D."/>
            <person name="Henrissat B."/>
            <person name="Matheny P.B."/>
            <person name="Labbe J."/>
            <person name="Martin F."/>
        </authorList>
    </citation>
    <scope>NUCLEOTIDE SEQUENCE</scope>
    <source>
        <strain evidence="1">FP105234-sp</strain>
    </source>
</reference>
<dbReference type="Proteomes" id="UP000814033">
    <property type="component" value="Unassembled WGS sequence"/>
</dbReference>
<proteinExistence type="predicted"/>
<sequence length="175" mass="19389">MSDFSALPGFYQALFLYLEPASTILPFFMVWLLPGAAWFHHELIPDATPAPAALDDRTTMAIWQLGNCYLLLGMLSSFVFRAVRDALPENPAAQERILGASLLAMAIADATHIGATFAGLPEYLRYTPQTWNATTHGNISFVIVLLLSRTAWFLGIGRQRYYFGQPSTKKTVKSS</sequence>
<comment type="caution">
    <text evidence="1">The sequence shown here is derived from an EMBL/GenBank/DDBJ whole genome shotgun (WGS) entry which is preliminary data.</text>
</comment>
<reference evidence="1" key="2">
    <citation type="journal article" date="2022" name="New Phytol.">
        <title>Evolutionary transition to the ectomycorrhizal habit in the genomes of a hyperdiverse lineage of mushroom-forming fungi.</title>
        <authorList>
            <person name="Looney B."/>
            <person name="Miyauchi S."/>
            <person name="Morin E."/>
            <person name="Drula E."/>
            <person name="Courty P.E."/>
            <person name="Kohler A."/>
            <person name="Kuo A."/>
            <person name="LaButti K."/>
            <person name="Pangilinan J."/>
            <person name="Lipzen A."/>
            <person name="Riley R."/>
            <person name="Andreopoulos W."/>
            <person name="He G."/>
            <person name="Johnson J."/>
            <person name="Nolan M."/>
            <person name="Tritt A."/>
            <person name="Barry K.W."/>
            <person name="Grigoriev I.V."/>
            <person name="Nagy L.G."/>
            <person name="Hibbett D."/>
            <person name="Henrissat B."/>
            <person name="Matheny P.B."/>
            <person name="Labbe J."/>
            <person name="Martin F.M."/>
        </authorList>
    </citation>
    <scope>NUCLEOTIDE SEQUENCE</scope>
    <source>
        <strain evidence="1">FP105234-sp</strain>
    </source>
</reference>
<protein>
    <submittedName>
        <fullName evidence="1">Uncharacterized protein</fullName>
    </submittedName>
</protein>
<evidence type="ECO:0000313" key="1">
    <source>
        <dbReference type="EMBL" id="KAI0040078.1"/>
    </source>
</evidence>
<name>A0ACB8R7R4_9AGAM</name>
<evidence type="ECO:0000313" key="2">
    <source>
        <dbReference type="Proteomes" id="UP000814033"/>
    </source>
</evidence>
<dbReference type="EMBL" id="MU276230">
    <property type="protein sequence ID" value="KAI0040078.1"/>
    <property type="molecule type" value="Genomic_DNA"/>
</dbReference>
<accession>A0ACB8R7R4</accession>